<comment type="subcellular location">
    <subcellularLocation>
        <location evidence="1">Cell membrane</location>
        <topology evidence="1">Multi-pass membrane protein</topology>
    </subcellularLocation>
</comment>
<keyword evidence="7 8" id="KW-0472">Membrane</keyword>
<gene>
    <name evidence="9" type="ORF">SAMN05660686_02894</name>
</gene>
<dbReference type="InterPro" id="IPR038770">
    <property type="entry name" value="Na+/solute_symporter_sf"/>
</dbReference>
<organism evidence="9 10">
    <name type="scientific">Thalassobaculum litoreum DSM 18839</name>
    <dbReference type="NCBI Taxonomy" id="1123362"/>
    <lineage>
        <taxon>Bacteria</taxon>
        <taxon>Pseudomonadati</taxon>
        <taxon>Pseudomonadota</taxon>
        <taxon>Alphaproteobacteria</taxon>
        <taxon>Rhodospirillales</taxon>
        <taxon>Thalassobaculaceae</taxon>
        <taxon>Thalassobaculum</taxon>
    </lineage>
</organism>
<feature type="transmembrane region" description="Helical" evidence="8">
    <location>
        <begin position="34"/>
        <end position="53"/>
    </location>
</feature>
<dbReference type="Pfam" id="PF03547">
    <property type="entry name" value="Mem_trans"/>
    <property type="match status" value="2"/>
</dbReference>
<feature type="transmembrane region" description="Helical" evidence="8">
    <location>
        <begin position="6"/>
        <end position="22"/>
    </location>
</feature>
<evidence type="ECO:0000256" key="2">
    <source>
        <dbReference type="ARBA" id="ARBA00010145"/>
    </source>
</evidence>
<evidence type="ECO:0000256" key="5">
    <source>
        <dbReference type="ARBA" id="ARBA00022692"/>
    </source>
</evidence>
<dbReference type="GO" id="GO:0005886">
    <property type="term" value="C:plasma membrane"/>
    <property type="evidence" value="ECO:0007669"/>
    <property type="project" value="UniProtKB-SubCell"/>
</dbReference>
<feature type="transmembrane region" description="Helical" evidence="8">
    <location>
        <begin position="290"/>
        <end position="310"/>
    </location>
</feature>
<proteinExistence type="inferred from homology"/>
<evidence type="ECO:0000256" key="6">
    <source>
        <dbReference type="ARBA" id="ARBA00022989"/>
    </source>
</evidence>
<dbReference type="Gene3D" id="1.20.1530.20">
    <property type="match status" value="1"/>
</dbReference>
<feature type="transmembrane region" description="Helical" evidence="8">
    <location>
        <begin position="257"/>
        <end position="278"/>
    </location>
</feature>
<feature type="transmembrane region" description="Helical" evidence="8">
    <location>
        <begin position="65"/>
        <end position="88"/>
    </location>
</feature>
<dbReference type="AlphaFoldDB" id="A0A8G2BIX3"/>
<evidence type="ECO:0000256" key="7">
    <source>
        <dbReference type="ARBA" id="ARBA00023136"/>
    </source>
</evidence>
<keyword evidence="3" id="KW-0813">Transport</keyword>
<name>A0A8G2BIX3_9PROT</name>
<dbReference type="GO" id="GO:0055085">
    <property type="term" value="P:transmembrane transport"/>
    <property type="evidence" value="ECO:0007669"/>
    <property type="project" value="InterPro"/>
</dbReference>
<dbReference type="RefSeq" id="WP_175474233.1">
    <property type="nucleotide sequence ID" value="NZ_FNBW01000008.1"/>
</dbReference>
<keyword evidence="10" id="KW-1185">Reference proteome</keyword>
<dbReference type="EMBL" id="FNBW01000008">
    <property type="protein sequence ID" value="SDF95629.1"/>
    <property type="molecule type" value="Genomic_DNA"/>
</dbReference>
<evidence type="ECO:0000313" key="9">
    <source>
        <dbReference type="EMBL" id="SDF95629.1"/>
    </source>
</evidence>
<evidence type="ECO:0000256" key="1">
    <source>
        <dbReference type="ARBA" id="ARBA00004651"/>
    </source>
</evidence>
<comment type="caution">
    <text evidence="9">The sequence shown here is derived from an EMBL/GenBank/DDBJ whole genome shotgun (WGS) entry which is preliminary data.</text>
</comment>
<feature type="transmembrane region" description="Helical" evidence="8">
    <location>
        <begin position="126"/>
        <end position="148"/>
    </location>
</feature>
<evidence type="ECO:0008006" key="11">
    <source>
        <dbReference type="Google" id="ProtNLM"/>
    </source>
</evidence>
<evidence type="ECO:0000256" key="3">
    <source>
        <dbReference type="ARBA" id="ARBA00022448"/>
    </source>
</evidence>
<feature type="transmembrane region" description="Helical" evidence="8">
    <location>
        <begin position="200"/>
        <end position="219"/>
    </location>
</feature>
<accession>A0A8G2BIX3</accession>
<comment type="similarity">
    <text evidence="2">Belongs to the auxin efflux carrier (TC 2.A.69) family.</text>
</comment>
<dbReference type="PANTHER" id="PTHR36838">
    <property type="entry name" value="AUXIN EFFLUX CARRIER FAMILY PROTEIN"/>
    <property type="match status" value="1"/>
</dbReference>
<reference evidence="9 10" key="1">
    <citation type="submission" date="2016-10" db="EMBL/GenBank/DDBJ databases">
        <authorList>
            <person name="Varghese N."/>
            <person name="Submissions S."/>
        </authorList>
    </citation>
    <scope>NUCLEOTIDE SEQUENCE [LARGE SCALE GENOMIC DNA]</scope>
    <source>
        <strain evidence="9 10">DSM 18839</strain>
    </source>
</reference>
<dbReference type="InterPro" id="IPR004776">
    <property type="entry name" value="Mem_transp_PIN-like"/>
</dbReference>
<evidence type="ECO:0000256" key="8">
    <source>
        <dbReference type="SAM" id="Phobius"/>
    </source>
</evidence>
<sequence length="315" mass="33322">MDAILNAVVPLFAVIFAGFIAGKTRVLAEEWVRGLNVFVFTFAMPPMLFRLMATTDVTAIGEWSFVAGFFYSEVLVFTAGAVLGGLLFRQRFAEMTMQGFGSCFSNGVLLALPLLIGLFGEKGATPAVLLFTLDVLLFSIVTMMLEIARSGDRPGGGWRAVRQSLRAMLKNPILMSTLLGILWGIAGLPLPDLVDKSFGFIGQAGPPSALFALGATLAYRRVAGSVGPAAMMVIFKLFIHPAVTFVILAYVVGADPFWVQAAVIFAACPVGANVYVFAQHYGISVTAASAGILAATGLSLLTVTGLLILYPPIGV</sequence>
<protein>
    <recommendedName>
        <fullName evidence="11">AEC family transporter</fullName>
    </recommendedName>
</protein>
<keyword evidence="4" id="KW-1003">Cell membrane</keyword>
<keyword evidence="6 8" id="KW-1133">Transmembrane helix</keyword>
<keyword evidence="5 8" id="KW-0812">Transmembrane</keyword>
<evidence type="ECO:0000256" key="4">
    <source>
        <dbReference type="ARBA" id="ARBA00022475"/>
    </source>
</evidence>
<evidence type="ECO:0000313" key="10">
    <source>
        <dbReference type="Proteomes" id="UP000198615"/>
    </source>
</evidence>
<feature type="transmembrane region" description="Helical" evidence="8">
    <location>
        <begin position="100"/>
        <end position="120"/>
    </location>
</feature>
<dbReference type="PANTHER" id="PTHR36838:SF3">
    <property type="entry name" value="TRANSPORTER AUXIN EFFLUX CARRIER EC FAMILY"/>
    <property type="match status" value="1"/>
</dbReference>
<dbReference type="Proteomes" id="UP000198615">
    <property type="component" value="Unassembled WGS sequence"/>
</dbReference>
<feature type="transmembrane region" description="Helical" evidence="8">
    <location>
        <begin position="231"/>
        <end position="251"/>
    </location>
</feature>
<feature type="transmembrane region" description="Helical" evidence="8">
    <location>
        <begin position="169"/>
        <end position="188"/>
    </location>
</feature>